<dbReference type="InterPro" id="IPR050389">
    <property type="entry name" value="LysR-type_TF"/>
</dbReference>
<accession>A0A1I5WLD9</accession>
<dbReference type="OrthoDB" id="6395715at2"/>
<dbReference type="AlphaFoldDB" id="A0A1I5WLD9"/>
<dbReference type="EMBL" id="FOWR01000050">
    <property type="protein sequence ID" value="SFQ20509.1"/>
    <property type="molecule type" value="Genomic_DNA"/>
</dbReference>
<dbReference type="GO" id="GO:0003677">
    <property type="term" value="F:DNA binding"/>
    <property type="evidence" value="ECO:0007669"/>
    <property type="project" value="UniProtKB-KW"/>
</dbReference>
<proteinExistence type="inferred from homology"/>
<dbReference type="InterPro" id="IPR000847">
    <property type="entry name" value="LysR_HTH_N"/>
</dbReference>
<dbReference type="SUPFAM" id="SSF53850">
    <property type="entry name" value="Periplasmic binding protein-like II"/>
    <property type="match status" value="1"/>
</dbReference>
<dbReference type="InterPro" id="IPR036388">
    <property type="entry name" value="WH-like_DNA-bd_sf"/>
</dbReference>
<dbReference type="PRINTS" id="PR00039">
    <property type="entry name" value="HTHLYSR"/>
</dbReference>
<dbReference type="Proteomes" id="UP000182692">
    <property type="component" value="Unassembled WGS sequence"/>
</dbReference>
<organism evidence="6 7">
    <name type="scientific">Enterovibrio norvegicus DSM 15893</name>
    <dbReference type="NCBI Taxonomy" id="1121869"/>
    <lineage>
        <taxon>Bacteria</taxon>
        <taxon>Pseudomonadati</taxon>
        <taxon>Pseudomonadota</taxon>
        <taxon>Gammaproteobacteria</taxon>
        <taxon>Vibrionales</taxon>
        <taxon>Vibrionaceae</taxon>
        <taxon>Enterovibrio</taxon>
    </lineage>
</organism>
<name>A0A1I5WLD9_9GAMM</name>
<keyword evidence="4" id="KW-0804">Transcription</keyword>
<dbReference type="STRING" id="1121869.SAMN03084138_04351"/>
<feature type="domain" description="HTH lysR-type" evidence="5">
    <location>
        <begin position="9"/>
        <end position="66"/>
    </location>
</feature>
<reference evidence="6 7" key="1">
    <citation type="submission" date="2016-10" db="EMBL/GenBank/DDBJ databases">
        <authorList>
            <person name="de Groot N.N."/>
        </authorList>
    </citation>
    <scope>NUCLEOTIDE SEQUENCE [LARGE SCALE GENOMIC DNA]</scope>
    <source>
        <strain evidence="6 7">DSM 15893</strain>
    </source>
</reference>
<dbReference type="InterPro" id="IPR036390">
    <property type="entry name" value="WH_DNA-bd_sf"/>
</dbReference>
<keyword evidence="2" id="KW-0805">Transcription regulation</keyword>
<comment type="similarity">
    <text evidence="1">Belongs to the LysR transcriptional regulatory family.</text>
</comment>
<evidence type="ECO:0000259" key="5">
    <source>
        <dbReference type="PROSITE" id="PS50931"/>
    </source>
</evidence>
<keyword evidence="3 6" id="KW-0238">DNA-binding</keyword>
<evidence type="ECO:0000256" key="2">
    <source>
        <dbReference type="ARBA" id="ARBA00023015"/>
    </source>
</evidence>
<evidence type="ECO:0000256" key="1">
    <source>
        <dbReference type="ARBA" id="ARBA00009437"/>
    </source>
</evidence>
<dbReference type="PROSITE" id="PS50931">
    <property type="entry name" value="HTH_LYSR"/>
    <property type="match status" value="1"/>
</dbReference>
<dbReference type="Gene3D" id="3.40.190.10">
    <property type="entry name" value="Periplasmic binding protein-like II"/>
    <property type="match status" value="2"/>
</dbReference>
<dbReference type="GO" id="GO:0003700">
    <property type="term" value="F:DNA-binding transcription factor activity"/>
    <property type="evidence" value="ECO:0007669"/>
    <property type="project" value="InterPro"/>
</dbReference>
<dbReference type="RefSeq" id="WP_074928577.1">
    <property type="nucleotide sequence ID" value="NZ_FOWR01000050.1"/>
</dbReference>
<evidence type="ECO:0000256" key="4">
    <source>
        <dbReference type="ARBA" id="ARBA00023163"/>
    </source>
</evidence>
<dbReference type="SUPFAM" id="SSF46785">
    <property type="entry name" value="Winged helix' DNA-binding domain"/>
    <property type="match status" value="1"/>
</dbReference>
<dbReference type="GeneID" id="35870016"/>
<evidence type="ECO:0000313" key="7">
    <source>
        <dbReference type="Proteomes" id="UP000182692"/>
    </source>
</evidence>
<dbReference type="Gene3D" id="1.10.10.10">
    <property type="entry name" value="Winged helix-like DNA-binding domain superfamily/Winged helix DNA-binding domain"/>
    <property type="match status" value="1"/>
</dbReference>
<dbReference type="PANTHER" id="PTHR30118">
    <property type="entry name" value="HTH-TYPE TRANSCRIPTIONAL REGULATOR LEUO-RELATED"/>
    <property type="match status" value="1"/>
</dbReference>
<protein>
    <submittedName>
        <fullName evidence="6">DNA-binding transcriptional regulator, LysR family</fullName>
    </submittedName>
</protein>
<dbReference type="Pfam" id="PF00126">
    <property type="entry name" value="HTH_1"/>
    <property type="match status" value="1"/>
</dbReference>
<gene>
    <name evidence="6" type="ORF">SAMN03084138_04351</name>
</gene>
<evidence type="ECO:0000313" key="6">
    <source>
        <dbReference type="EMBL" id="SFQ20509.1"/>
    </source>
</evidence>
<evidence type="ECO:0000256" key="3">
    <source>
        <dbReference type="ARBA" id="ARBA00023125"/>
    </source>
</evidence>
<dbReference type="PANTHER" id="PTHR30118:SF11">
    <property type="entry name" value="HTH-TYPE TRANSCRIPTIONAL REGULATOR YIDZ"/>
    <property type="match status" value="1"/>
</dbReference>
<sequence>MAKDLFNTLDLNLLRTFLVLFQEKNTRKAAERLFVTQPAVSQNLKKLRHHFNDELFIKVQTGLETTPEAERIASAILPHIDALYAALGSLEEFDPKTIRRKIRLALGPQVLTCISGALVIELKKRAPYIELDLVQWTASTLEDISNGDVLLGINYQYPYVAKHIKQEQLTVVTGCCAVRNDHPISDDAVTPETFSKYEIASLLIPGWSEDLPIAAKELKELGLPSPVGFRSAFPMAIIDVIQRTDMYYPTTDLFPFDTYSNIRRVDVRSDSIEFNYPILSYTHQRNKNDALVAWLNELLTSLTSSSLQ</sequence>